<comment type="caution">
    <text evidence="1">The sequence shown here is derived from an EMBL/GenBank/DDBJ whole genome shotgun (WGS) entry which is preliminary data.</text>
</comment>
<accession>A0A015K479</accession>
<evidence type="ECO:0000313" key="1">
    <source>
        <dbReference type="EMBL" id="EXX76577.1"/>
    </source>
</evidence>
<dbReference type="AlphaFoldDB" id="A0A015K479"/>
<keyword evidence="2" id="KW-1185">Reference proteome</keyword>
<dbReference type="EMBL" id="JEMT01012117">
    <property type="protein sequence ID" value="EXX76577.1"/>
    <property type="molecule type" value="Genomic_DNA"/>
</dbReference>
<reference evidence="1 2" key="1">
    <citation type="submission" date="2014-02" db="EMBL/GenBank/DDBJ databases">
        <title>Single nucleus genome sequencing reveals high similarity among nuclei of an endomycorrhizal fungus.</title>
        <authorList>
            <person name="Lin K."/>
            <person name="Geurts R."/>
            <person name="Zhang Z."/>
            <person name="Limpens E."/>
            <person name="Saunders D.G."/>
            <person name="Mu D."/>
            <person name="Pang E."/>
            <person name="Cao H."/>
            <person name="Cha H."/>
            <person name="Lin T."/>
            <person name="Zhou Q."/>
            <person name="Shang Y."/>
            <person name="Li Y."/>
            <person name="Ivanov S."/>
            <person name="Sharma T."/>
            <person name="Velzen R.V."/>
            <person name="Ruijter N.D."/>
            <person name="Aanen D.K."/>
            <person name="Win J."/>
            <person name="Kamoun S."/>
            <person name="Bisseling T."/>
            <person name="Huang S."/>
        </authorList>
    </citation>
    <scope>NUCLEOTIDE SEQUENCE [LARGE SCALE GENOMIC DNA]</scope>
    <source>
        <strain evidence="2">DAOM197198w</strain>
    </source>
</reference>
<dbReference type="Proteomes" id="UP000022910">
    <property type="component" value="Unassembled WGS sequence"/>
</dbReference>
<sequence length="80" mass="8783">MVSVCRRLLLPPFQVTDWCCAEAKGTAPFGDAEQVRALQAAECRMQNADHRLQTVHRRVWHLAPAPAPAPALDGPTLPAR</sequence>
<organism evidence="1 2">
    <name type="scientific">Rhizophagus irregularis (strain DAOM 197198w)</name>
    <name type="common">Glomus intraradices</name>
    <dbReference type="NCBI Taxonomy" id="1432141"/>
    <lineage>
        <taxon>Eukaryota</taxon>
        <taxon>Fungi</taxon>
        <taxon>Fungi incertae sedis</taxon>
        <taxon>Mucoromycota</taxon>
        <taxon>Glomeromycotina</taxon>
        <taxon>Glomeromycetes</taxon>
        <taxon>Glomerales</taxon>
        <taxon>Glomeraceae</taxon>
        <taxon>Rhizophagus</taxon>
    </lineage>
</organism>
<evidence type="ECO:0000313" key="2">
    <source>
        <dbReference type="Proteomes" id="UP000022910"/>
    </source>
</evidence>
<gene>
    <name evidence="1" type="ORF">RirG_031910</name>
</gene>
<proteinExistence type="predicted"/>
<protein>
    <submittedName>
        <fullName evidence="1">Uncharacterized protein</fullName>
    </submittedName>
</protein>
<dbReference type="HOGENOM" id="CLU_2591019_0_0_1"/>
<name>A0A015K479_RHIIW</name>